<evidence type="ECO:0008006" key="4">
    <source>
        <dbReference type="Google" id="ProtNLM"/>
    </source>
</evidence>
<gene>
    <name evidence="2" type="ORF">DYU11_23850</name>
</gene>
<sequence>MQLVKIVPVFALLLIALCACEEQPISIQEPKAKGAREATPLALDDEKDLTNGPGGQPYPTITKQTFIPEDSKHAFLKTLTWRIEWPIYPASTDPNKIPTVYTLSNGALTSFDFLNSRPASTTYKTNFNLYHNAKIEMSKTLWTELTHTVGSGDQMEAVWFNQVQLKNPVNLLMEAATERPILFESYWESDSDELPVYQQGDLFFFKLWNQHRYGAIRIVSMTPRIIEVYLAVPNK</sequence>
<dbReference type="OrthoDB" id="9823076at2"/>
<evidence type="ECO:0000313" key="2">
    <source>
        <dbReference type="EMBL" id="RIV19953.1"/>
    </source>
</evidence>
<keyword evidence="3" id="KW-1185">Reference proteome</keyword>
<keyword evidence="1" id="KW-0732">Signal</keyword>
<dbReference type="EMBL" id="QXED01000007">
    <property type="protein sequence ID" value="RIV19953.1"/>
    <property type="molecule type" value="Genomic_DNA"/>
</dbReference>
<evidence type="ECO:0000256" key="1">
    <source>
        <dbReference type="SAM" id="SignalP"/>
    </source>
</evidence>
<evidence type="ECO:0000313" key="3">
    <source>
        <dbReference type="Proteomes" id="UP000283523"/>
    </source>
</evidence>
<dbReference type="PROSITE" id="PS51257">
    <property type="entry name" value="PROKAR_LIPOPROTEIN"/>
    <property type="match status" value="1"/>
</dbReference>
<feature type="signal peptide" evidence="1">
    <location>
        <begin position="1"/>
        <end position="21"/>
    </location>
</feature>
<proteinExistence type="predicted"/>
<dbReference type="Proteomes" id="UP000283523">
    <property type="component" value="Unassembled WGS sequence"/>
</dbReference>
<reference evidence="2 3" key="1">
    <citation type="submission" date="2018-08" db="EMBL/GenBank/DDBJ databases">
        <title>Fibrisoma montanum sp. nov., isolated from Danxia mountain soil.</title>
        <authorList>
            <person name="Huang Y."/>
        </authorList>
    </citation>
    <scope>NUCLEOTIDE SEQUENCE [LARGE SCALE GENOMIC DNA]</scope>
    <source>
        <strain evidence="2 3">HYT19</strain>
    </source>
</reference>
<dbReference type="RefSeq" id="WP_119670238.1">
    <property type="nucleotide sequence ID" value="NZ_QXED01000007.1"/>
</dbReference>
<feature type="chain" id="PRO_5019338359" description="Lipoprotein" evidence="1">
    <location>
        <begin position="22"/>
        <end position="235"/>
    </location>
</feature>
<dbReference type="AlphaFoldDB" id="A0A418M2J0"/>
<organism evidence="2 3">
    <name type="scientific">Fibrisoma montanum</name>
    <dbReference type="NCBI Taxonomy" id="2305895"/>
    <lineage>
        <taxon>Bacteria</taxon>
        <taxon>Pseudomonadati</taxon>
        <taxon>Bacteroidota</taxon>
        <taxon>Cytophagia</taxon>
        <taxon>Cytophagales</taxon>
        <taxon>Spirosomataceae</taxon>
        <taxon>Fibrisoma</taxon>
    </lineage>
</organism>
<accession>A0A418M2J0</accession>
<comment type="caution">
    <text evidence="2">The sequence shown here is derived from an EMBL/GenBank/DDBJ whole genome shotgun (WGS) entry which is preliminary data.</text>
</comment>
<name>A0A418M2J0_9BACT</name>
<protein>
    <recommendedName>
        <fullName evidence="4">Lipoprotein</fullName>
    </recommendedName>
</protein>